<name>A0A645ID88_9ZZZZ</name>
<sequence>MTFSGLETGLICYTHFKQEENIKNYLTNVSRIIDMTYSMGAI</sequence>
<evidence type="ECO:0000313" key="1">
    <source>
        <dbReference type="EMBL" id="MPN48876.1"/>
    </source>
</evidence>
<gene>
    <name evidence="1" type="ORF">SDC9_196488</name>
</gene>
<accession>A0A645ID88</accession>
<protein>
    <submittedName>
        <fullName evidence="1">Uncharacterized protein</fullName>
    </submittedName>
</protein>
<dbReference type="AlphaFoldDB" id="A0A645ID88"/>
<dbReference type="EMBL" id="VSSQ01111586">
    <property type="protein sequence ID" value="MPN48876.1"/>
    <property type="molecule type" value="Genomic_DNA"/>
</dbReference>
<reference evidence="1" key="1">
    <citation type="submission" date="2019-08" db="EMBL/GenBank/DDBJ databases">
        <authorList>
            <person name="Kucharzyk K."/>
            <person name="Murdoch R.W."/>
            <person name="Higgins S."/>
            <person name="Loffler F."/>
        </authorList>
    </citation>
    <scope>NUCLEOTIDE SEQUENCE</scope>
</reference>
<proteinExistence type="predicted"/>
<organism evidence="1">
    <name type="scientific">bioreactor metagenome</name>
    <dbReference type="NCBI Taxonomy" id="1076179"/>
    <lineage>
        <taxon>unclassified sequences</taxon>
        <taxon>metagenomes</taxon>
        <taxon>ecological metagenomes</taxon>
    </lineage>
</organism>
<comment type="caution">
    <text evidence="1">The sequence shown here is derived from an EMBL/GenBank/DDBJ whole genome shotgun (WGS) entry which is preliminary data.</text>
</comment>